<keyword evidence="3" id="KW-0808">Transferase</keyword>
<sequence>MKCTSCDKLSLQIICKTCQTTLLAPNFYKKELEKDFFVYSFYDYKDLEDLIQSKYHFYGDRVFNILAKLSFKKFADNFEFTHPILAIPIDDHTRHDFSQTAILAKHLKSSFIKPVFNTLKAKNIVKYAGKNLEFRQKNPRKFIYSGVKNCDVILVDDVITTGTTILEAKKALKKDGVNVLFALTLCSFLN</sequence>
<evidence type="ECO:0000256" key="1">
    <source>
        <dbReference type="ARBA" id="ARBA00008007"/>
    </source>
</evidence>
<protein>
    <submittedName>
        <fullName evidence="3">Phosphoribosyltransferase</fullName>
    </submittedName>
</protein>
<evidence type="ECO:0000313" key="4">
    <source>
        <dbReference type="Proteomes" id="UP000192599"/>
    </source>
</evidence>
<dbReference type="Pfam" id="PF00156">
    <property type="entry name" value="Pribosyltran"/>
    <property type="match status" value="1"/>
</dbReference>
<dbReference type="InterPro" id="IPR029057">
    <property type="entry name" value="PRTase-like"/>
</dbReference>
<accession>A0A1V9VAQ3</accession>
<name>A0A1V9VAQ3_9BACT</name>
<proteinExistence type="inferred from homology"/>
<organism evidence="3 4">
    <name type="scientific">Aliarcobacter cryaerophilus</name>
    <dbReference type="NCBI Taxonomy" id="28198"/>
    <lineage>
        <taxon>Bacteria</taxon>
        <taxon>Pseudomonadati</taxon>
        <taxon>Campylobacterota</taxon>
        <taxon>Epsilonproteobacteria</taxon>
        <taxon>Campylobacterales</taxon>
        <taxon>Arcobacteraceae</taxon>
        <taxon>Aliarcobacter</taxon>
    </lineage>
</organism>
<dbReference type="PANTHER" id="PTHR47505">
    <property type="entry name" value="DNA UTILIZATION PROTEIN YHGH"/>
    <property type="match status" value="1"/>
</dbReference>
<dbReference type="SUPFAM" id="SSF53271">
    <property type="entry name" value="PRTase-like"/>
    <property type="match status" value="1"/>
</dbReference>
<dbReference type="PANTHER" id="PTHR47505:SF1">
    <property type="entry name" value="DNA UTILIZATION PROTEIN YHGH"/>
    <property type="match status" value="1"/>
</dbReference>
<dbReference type="InterPro" id="IPR000836">
    <property type="entry name" value="PRTase_dom"/>
</dbReference>
<dbReference type="CDD" id="cd06223">
    <property type="entry name" value="PRTases_typeI"/>
    <property type="match status" value="1"/>
</dbReference>
<keyword evidence="3" id="KW-0328">Glycosyltransferase</keyword>
<evidence type="ECO:0000259" key="2">
    <source>
        <dbReference type="Pfam" id="PF00156"/>
    </source>
</evidence>
<comment type="similarity">
    <text evidence="1">Belongs to the ComF/GntX family.</text>
</comment>
<dbReference type="EMBL" id="LNTC01000130">
    <property type="protein sequence ID" value="OQR40993.1"/>
    <property type="molecule type" value="Genomic_DNA"/>
</dbReference>
<dbReference type="GO" id="GO:0016757">
    <property type="term" value="F:glycosyltransferase activity"/>
    <property type="evidence" value="ECO:0007669"/>
    <property type="project" value="UniProtKB-KW"/>
</dbReference>
<gene>
    <name evidence="3" type="ORF">AS859_08350</name>
</gene>
<feature type="domain" description="Phosphoribosyltransferase" evidence="2">
    <location>
        <begin position="146"/>
        <end position="181"/>
    </location>
</feature>
<dbReference type="AlphaFoldDB" id="A0A1V9VAQ3"/>
<comment type="caution">
    <text evidence="3">The sequence shown here is derived from an EMBL/GenBank/DDBJ whole genome shotgun (WGS) entry which is preliminary data.</text>
</comment>
<dbReference type="Gene3D" id="3.40.50.2020">
    <property type="match status" value="1"/>
</dbReference>
<dbReference type="Proteomes" id="UP000192599">
    <property type="component" value="Unassembled WGS sequence"/>
</dbReference>
<reference evidence="3 4" key="1">
    <citation type="submission" date="2017-04" db="EMBL/GenBank/DDBJ databases">
        <title>Accumulation and expression of multiple antibiotic resistance genes in Arcobacter cryaerophilus that thrives in sewage.</title>
        <authorList>
            <person name="Millar J.A."/>
            <person name="Raghavan R."/>
        </authorList>
    </citation>
    <scope>NUCLEOTIDE SEQUENCE [LARGE SCALE GENOMIC DNA]</scope>
    <source>
        <strain evidence="3 4">AZT-1</strain>
    </source>
</reference>
<dbReference type="InterPro" id="IPR051910">
    <property type="entry name" value="ComF/GntX_DNA_util-trans"/>
</dbReference>
<evidence type="ECO:0000313" key="3">
    <source>
        <dbReference type="EMBL" id="OQR40993.1"/>
    </source>
</evidence>